<dbReference type="EMBL" id="JAASRM010000001">
    <property type="protein sequence ID" value="NIK89030.1"/>
    <property type="molecule type" value="Genomic_DNA"/>
</dbReference>
<dbReference type="InterPro" id="IPR029024">
    <property type="entry name" value="TerB-like"/>
</dbReference>
<comment type="caution">
    <text evidence="2">The sequence shown here is derived from an EMBL/GenBank/DDBJ whole genome shotgun (WGS) entry which is preliminary data.</text>
</comment>
<gene>
    <name evidence="2" type="ORF">FHS83_002348</name>
</gene>
<accession>A0A846N1N6</accession>
<proteinExistence type="predicted"/>
<evidence type="ECO:0000259" key="1">
    <source>
        <dbReference type="Pfam" id="PF05099"/>
    </source>
</evidence>
<dbReference type="Pfam" id="PF05099">
    <property type="entry name" value="TerB"/>
    <property type="match status" value="1"/>
</dbReference>
<evidence type="ECO:0000313" key="2">
    <source>
        <dbReference type="EMBL" id="NIK89030.1"/>
    </source>
</evidence>
<keyword evidence="3" id="KW-1185">Reference proteome</keyword>
<feature type="domain" description="Co-chaperone DjlA N-terminal" evidence="1">
    <location>
        <begin position="8"/>
        <end position="119"/>
    </location>
</feature>
<dbReference type="SUPFAM" id="SSF158682">
    <property type="entry name" value="TerB-like"/>
    <property type="match status" value="1"/>
</dbReference>
<name>A0A846N1N6_9PROT</name>
<organism evidence="2 3">
    <name type="scientific">Rhizomicrobium palustre</name>
    <dbReference type="NCBI Taxonomy" id="189966"/>
    <lineage>
        <taxon>Bacteria</taxon>
        <taxon>Pseudomonadati</taxon>
        <taxon>Pseudomonadota</taxon>
        <taxon>Alphaproteobacteria</taxon>
        <taxon>Micropepsales</taxon>
        <taxon>Micropepsaceae</taxon>
        <taxon>Rhizomicrobium</taxon>
    </lineage>
</organism>
<dbReference type="AlphaFoldDB" id="A0A846N1N6"/>
<sequence>MKTIHSHAALVYVMVLVSAADGAMHADELVMMDALIRDLPAFKGFDRDKLRATVEDCSAILQDNEGLEAVLGLINEALSDPLKETAYWLALEVALSDRKVVLEEIRVIETIRRALGIDKLVAAALERGARARYQTA</sequence>
<dbReference type="Gene3D" id="1.10.3680.10">
    <property type="entry name" value="TerB-like"/>
    <property type="match status" value="1"/>
</dbReference>
<protein>
    <submittedName>
        <fullName evidence="2">Tellurite resistance protein</fullName>
    </submittedName>
</protein>
<dbReference type="InterPro" id="IPR007791">
    <property type="entry name" value="DjlA_N"/>
</dbReference>
<dbReference type="RefSeq" id="WP_167083152.1">
    <property type="nucleotide sequence ID" value="NZ_BAAADC010000001.1"/>
</dbReference>
<evidence type="ECO:0000313" key="3">
    <source>
        <dbReference type="Proteomes" id="UP000570514"/>
    </source>
</evidence>
<dbReference type="Proteomes" id="UP000570514">
    <property type="component" value="Unassembled WGS sequence"/>
</dbReference>
<reference evidence="2 3" key="1">
    <citation type="submission" date="2020-03" db="EMBL/GenBank/DDBJ databases">
        <title>Genomic Encyclopedia of Type Strains, Phase IV (KMG-IV): sequencing the most valuable type-strain genomes for metagenomic binning, comparative biology and taxonomic classification.</title>
        <authorList>
            <person name="Goeker M."/>
        </authorList>
    </citation>
    <scope>NUCLEOTIDE SEQUENCE [LARGE SCALE GENOMIC DNA]</scope>
    <source>
        <strain evidence="2 3">DSM 19867</strain>
    </source>
</reference>
<dbReference type="CDD" id="cd07176">
    <property type="entry name" value="terB"/>
    <property type="match status" value="1"/>
</dbReference>